<reference evidence="2 3" key="1">
    <citation type="submission" date="2014-12" db="EMBL/GenBank/DDBJ databases">
        <title>Draft Genome Sequence of Pseudoalteromonas luteoviolacea HI1.</title>
        <authorList>
            <person name="Asahina A.Y."/>
            <person name="Hadfield M.G."/>
        </authorList>
    </citation>
    <scope>NUCLEOTIDE SEQUENCE [LARGE SCALE GENOMIC DNA]</scope>
    <source>
        <strain evidence="2 3">HI1</strain>
    </source>
</reference>
<dbReference type="PANTHER" id="PTHR43135:SF3">
    <property type="entry name" value="ALPHA-D-RIBOSE 1-METHYLPHOSPHONATE 5-TRIPHOSPHATE DIPHOSPHATASE"/>
    <property type="match status" value="1"/>
</dbReference>
<dbReference type="AlphaFoldDB" id="A0A0C1MK67"/>
<dbReference type="InterPro" id="IPR032466">
    <property type="entry name" value="Metal_Hydrolase"/>
</dbReference>
<evidence type="ECO:0000259" key="1">
    <source>
        <dbReference type="Pfam" id="PF01979"/>
    </source>
</evidence>
<evidence type="ECO:0000313" key="2">
    <source>
        <dbReference type="EMBL" id="KID57444.1"/>
    </source>
</evidence>
<dbReference type="EMBL" id="JWIC01000005">
    <property type="protein sequence ID" value="KID57444.1"/>
    <property type="molecule type" value="Genomic_DNA"/>
</dbReference>
<dbReference type="RefSeq" id="WP_039609215.1">
    <property type="nucleotide sequence ID" value="NZ_JWIC01000005.1"/>
</dbReference>
<dbReference type="Proteomes" id="UP000031327">
    <property type="component" value="Unassembled WGS sequence"/>
</dbReference>
<organism evidence="2 3">
    <name type="scientific">Pseudoalteromonas luteoviolacea</name>
    <dbReference type="NCBI Taxonomy" id="43657"/>
    <lineage>
        <taxon>Bacteria</taxon>
        <taxon>Pseudomonadati</taxon>
        <taxon>Pseudomonadota</taxon>
        <taxon>Gammaproteobacteria</taxon>
        <taxon>Alteromonadales</taxon>
        <taxon>Pseudoalteromonadaceae</taxon>
        <taxon>Pseudoalteromonas</taxon>
    </lineage>
</organism>
<dbReference type="PANTHER" id="PTHR43135">
    <property type="entry name" value="ALPHA-D-RIBOSE 1-METHYLPHOSPHONATE 5-TRIPHOSPHATE DIPHOSPHATASE"/>
    <property type="match status" value="1"/>
</dbReference>
<dbReference type="OrthoDB" id="6190564at2"/>
<dbReference type="SUPFAM" id="SSF51556">
    <property type="entry name" value="Metallo-dependent hydrolases"/>
    <property type="match status" value="1"/>
</dbReference>
<proteinExistence type="predicted"/>
<protein>
    <recommendedName>
        <fullName evidence="1">Amidohydrolase-related domain-containing protein</fullName>
    </recommendedName>
</protein>
<dbReference type="InterPro" id="IPR006680">
    <property type="entry name" value="Amidohydro-rel"/>
</dbReference>
<accession>A0A0C1MK67</accession>
<dbReference type="SUPFAM" id="SSF51338">
    <property type="entry name" value="Composite domain of metallo-dependent hydrolases"/>
    <property type="match status" value="1"/>
</dbReference>
<dbReference type="Gene3D" id="2.30.40.10">
    <property type="entry name" value="Urease, subunit C, domain 1"/>
    <property type="match status" value="1"/>
</dbReference>
<dbReference type="Gene3D" id="3.20.20.140">
    <property type="entry name" value="Metal-dependent hydrolases"/>
    <property type="match status" value="1"/>
</dbReference>
<feature type="domain" description="Amidohydrolase-related" evidence="1">
    <location>
        <begin position="88"/>
        <end position="413"/>
    </location>
</feature>
<sequence length="418" mass="45664">MKKCFAYLIVFLISSGLAFMLAYKHDLYTWEKPLQNMWIQGGTLFDATSEFAINNPGILITDGKIACLGESCHVSQNTLIINAAGKSIMPGLIDLHGHFFGGKAQSKQDSLLNTIWDQLRFLPSVRQDLIKAGVTSYRSLGDIAPAIFDLKKSLSQGKLAGPRLFIAGPIFTVAGGHPTQRKDIPTWVLKKMTFQSESPEQITEKIEQLILQGIDGIKVVYQGHSDSVNDIEMPRMSRETLATITSLAKKNGLWVAAHTGGQNETIEAINTGVTSVEHGIRHGNIIRQETLDAVANNQVTYVPTLGREPKGHLNIPYLAQSNVMLGVGTDSPVKEHGQYSYHMELKRLVDAGLSDAQAVIAATRNGAIALKKSKQLGTIEQGKLADILIINGRPWEAISDIKKIDTVIINGRIGYSVN</sequence>
<gene>
    <name evidence="2" type="ORF">JF50_09590</name>
</gene>
<dbReference type="InterPro" id="IPR051781">
    <property type="entry name" value="Metallo-dep_Hydrolase"/>
</dbReference>
<dbReference type="InterPro" id="IPR011059">
    <property type="entry name" value="Metal-dep_hydrolase_composite"/>
</dbReference>
<name>A0A0C1MK67_9GAMM</name>
<dbReference type="Pfam" id="PF01979">
    <property type="entry name" value="Amidohydro_1"/>
    <property type="match status" value="1"/>
</dbReference>
<dbReference type="GO" id="GO:0016810">
    <property type="term" value="F:hydrolase activity, acting on carbon-nitrogen (but not peptide) bonds"/>
    <property type="evidence" value="ECO:0007669"/>
    <property type="project" value="InterPro"/>
</dbReference>
<evidence type="ECO:0000313" key="3">
    <source>
        <dbReference type="Proteomes" id="UP000031327"/>
    </source>
</evidence>
<comment type="caution">
    <text evidence="2">The sequence shown here is derived from an EMBL/GenBank/DDBJ whole genome shotgun (WGS) entry which is preliminary data.</text>
</comment>